<dbReference type="AlphaFoldDB" id="A0AAE0A3U5"/>
<evidence type="ECO:0000256" key="4">
    <source>
        <dbReference type="ARBA" id="ARBA00023163"/>
    </source>
</evidence>
<keyword evidence="4" id="KW-0804">Transcription</keyword>
<evidence type="ECO:0000259" key="7">
    <source>
        <dbReference type="PROSITE" id="PS50848"/>
    </source>
</evidence>
<keyword evidence="3" id="KW-0371">Homeobox</keyword>
<comment type="caution">
    <text evidence="8">The sequence shown here is derived from an EMBL/GenBank/DDBJ whole genome shotgun (WGS) entry which is preliminary data.</text>
</comment>
<keyword evidence="2" id="KW-0238">DNA-binding</keyword>
<dbReference type="SUPFAM" id="SSF55961">
    <property type="entry name" value="Bet v1-like"/>
    <property type="match status" value="1"/>
</dbReference>
<dbReference type="PANTHER" id="PTHR45654">
    <property type="entry name" value="HOMEOBOX-LEUCINE ZIPPER PROTEIN MERISTEM L1"/>
    <property type="match status" value="1"/>
</dbReference>
<gene>
    <name evidence="8" type="ORF">Dsin_022946</name>
</gene>
<evidence type="ECO:0000256" key="3">
    <source>
        <dbReference type="ARBA" id="ARBA00023155"/>
    </source>
</evidence>
<evidence type="ECO:0000256" key="2">
    <source>
        <dbReference type="ARBA" id="ARBA00023125"/>
    </source>
</evidence>
<name>A0AAE0A3U5_9ROSI</name>
<dbReference type="PROSITE" id="PS50848">
    <property type="entry name" value="START"/>
    <property type="match status" value="1"/>
</dbReference>
<evidence type="ECO:0000256" key="6">
    <source>
        <dbReference type="SAM" id="MobiDB-lite"/>
    </source>
</evidence>
<evidence type="ECO:0000256" key="1">
    <source>
        <dbReference type="ARBA" id="ARBA00023015"/>
    </source>
</evidence>
<dbReference type="GO" id="GO:0003677">
    <property type="term" value="F:DNA binding"/>
    <property type="evidence" value="ECO:0007669"/>
    <property type="project" value="UniProtKB-KW"/>
</dbReference>
<feature type="region of interest" description="Disordered" evidence="6">
    <location>
        <begin position="48"/>
        <end position="71"/>
    </location>
</feature>
<protein>
    <recommendedName>
        <fullName evidence="7">START domain-containing protein</fullName>
    </recommendedName>
</protein>
<accession>A0AAE0A3U5</accession>
<dbReference type="EMBL" id="JANJYJ010000007">
    <property type="protein sequence ID" value="KAK3199531.1"/>
    <property type="molecule type" value="Genomic_DNA"/>
</dbReference>
<dbReference type="Pfam" id="PF25797">
    <property type="entry name" value="PDF2_C"/>
    <property type="match status" value="1"/>
</dbReference>
<dbReference type="InterPro" id="IPR057993">
    <property type="entry name" value="HD-Zip_IV_C"/>
</dbReference>
<keyword evidence="5" id="KW-0539">Nucleus</keyword>
<sequence>MEVNNSQLGGDDNAMEVNDSRLGLEPEVNIEDGNGVMQYEEDIVSSAVSNVHESSQDSLGPRASATNSGNTTNHLMHRTSDLLTVGSVSAHTNKTKIQDLASAAMEELREMATRGEPLWHRRGGDDSQPETLNSFEYGRLFGSADAKLEKLMRMVKAGDPNCMPSLDPSGHERLPVPRGDHYRPPTMPLEHEEQQSLEASRHIGYVDIMTAVSIVELFMSVVTWVEHAAVSGTVLVHNIYRHLVVSGFAFGAKRWASSLIRHCQWIDTLRDPGLSATTREDEIMLPSGRESLLKLSERMRRIFWGNFDASSGKIWMSLPIIGAEDIRVMIKGNIHFRDKPSATKLAFTTSIRLPVPPKTLFSFLCDGFCRNKWDVRLSRNLIRELVYFIIGGFPINRATPLDMEMMYLQESFADDTGSYVIYAPIDVPTMSSILNGDCNNTDGVNILPCGFSILPERSVVYDGSSSRDGACGSLLTMAFNIIDDHESTEDYMPRETMITIYNIINKTAFLIRNALVPDNEQDNLNVAAKRGRRREKKRII</sequence>
<feature type="domain" description="START" evidence="7">
    <location>
        <begin position="90"/>
        <end position="239"/>
    </location>
</feature>
<dbReference type="Proteomes" id="UP001281410">
    <property type="component" value="Unassembled WGS sequence"/>
</dbReference>
<reference evidence="8" key="1">
    <citation type="journal article" date="2023" name="Plant J.">
        <title>Genome sequences and population genomics provide insights into the demographic history, inbreeding, and mutation load of two 'living fossil' tree species of Dipteronia.</title>
        <authorList>
            <person name="Feng Y."/>
            <person name="Comes H.P."/>
            <person name="Chen J."/>
            <person name="Zhu S."/>
            <person name="Lu R."/>
            <person name="Zhang X."/>
            <person name="Li P."/>
            <person name="Qiu J."/>
            <person name="Olsen K.M."/>
            <person name="Qiu Y."/>
        </authorList>
    </citation>
    <scope>NUCLEOTIDE SEQUENCE</scope>
    <source>
        <strain evidence="8">NBL</strain>
    </source>
</reference>
<keyword evidence="1" id="KW-0805">Transcription regulation</keyword>
<evidence type="ECO:0000313" key="8">
    <source>
        <dbReference type="EMBL" id="KAK3199531.1"/>
    </source>
</evidence>
<dbReference type="PANTHER" id="PTHR45654:SF48">
    <property type="entry name" value="START DOMAIN-CONTAINING PROTEIN"/>
    <property type="match status" value="1"/>
</dbReference>
<organism evidence="8 9">
    <name type="scientific">Dipteronia sinensis</name>
    <dbReference type="NCBI Taxonomy" id="43782"/>
    <lineage>
        <taxon>Eukaryota</taxon>
        <taxon>Viridiplantae</taxon>
        <taxon>Streptophyta</taxon>
        <taxon>Embryophyta</taxon>
        <taxon>Tracheophyta</taxon>
        <taxon>Spermatophyta</taxon>
        <taxon>Magnoliopsida</taxon>
        <taxon>eudicotyledons</taxon>
        <taxon>Gunneridae</taxon>
        <taxon>Pentapetalae</taxon>
        <taxon>rosids</taxon>
        <taxon>malvids</taxon>
        <taxon>Sapindales</taxon>
        <taxon>Sapindaceae</taxon>
        <taxon>Hippocastanoideae</taxon>
        <taxon>Acereae</taxon>
        <taxon>Dipteronia</taxon>
    </lineage>
</organism>
<proteinExistence type="predicted"/>
<evidence type="ECO:0000256" key="5">
    <source>
        <dbReference type="ARBA" id="ARBA00023242"/>
    </source>
</evidence>
<dbReference type="GO" id="GO:0008289">
    <property type="term" value="F:lipid binding"/>
    <property type="evidence" value="ECO:0007669"/>
    <property type="project" value="InterPro"/>
</dbReference>
<dbReference type="InterPro" id="IPR002913">
    <property type="entry name" value="START_lipid-bd_dom"/>
</dbReference>
<evidence type="ECO:0000313" key="9">
    <source>
        <dbReference type="Proteomes" id="UP001281410"/>
    </source>
</evidence>
<dbReference type="InterPro" id="IPR042160">
    <property type="entry name" value="HD-Zip_IV"/>
</dbReference>
<keyword evidence="9" id="KW-1185">Reference proteome</keyword>